<dbReference type="Gene3D" id="1.10.10.10">
    <property type="entry name" value="Winged helix-like DNA-binding domain superfamily/Winged helix DNA-binding domain"/>
    <property type="match status" value="1"/>
</dbReference>
<dbReference type="SMART" id="SM00674">
    <property type="entry name" value="CENPB"/>
    <property type="match status" value="1"/>
</dbReference>
<dbReference type="GO" id="GO:0005634">
    <property type="term" value="C:nucleus"/>
    <property type="evidence" value="ECO:0007669"/>
    <property type="project" value="UniProtKB-SubCell"/>
</dbReference>
<sequence length="397" mass="44671">MVLFPYKKIPKKLALPVPGTCGTGRSDSGWMTAATFFEYVANSWCFVFGSWSWLVVRSASECEGNCERGGKGEWLTGEKRVWRRRGSEKDAEERICRSPTEGSRITERRVRSQIPRPDFVVHRGPEEVPEERPDLQRRRPPRDDQGLGDRISGGSSEEATEACACNMAPPPSKKRKRVVVSMQQKYDAIKRLDSGESVKKIANEYRVGSTTVKDCKKWCSVLAAPSPTRKMKSSEHQKIDNALYLWFTQQRERGIPLSEPILQAKAISLGEELPVREAPETFTASDGWLTRWKKRHGIRQLKICGEKLSADAAAVKEFQMRFKLIMEEEGYTPCQIYNADETGLNFKMLPTKTLASKTESAAPGNSSGNQKLPLMGIGKSAKPRAFKHIQKNALPLY</sequence>
<dbReference type="InterPro" id="IPR007889">
    <property type="entry name" value="HTH_Psq"/>
</dbReference>
<organism evidence="6 7">
    <name type="scientific">Tenebrio molitor</name>
    <name type="common">Yellow mealworm beetle</name>
    <dbReference type="NCBI Taxonomy" id="7067"/>
    <lineage>
        <taxon>Eukaryota</taxon>
        <taxon>Metazoa</taxon>
        <taxon>Ecdysozoa</taxon>
        <taxon>Arthropoda</taxon>
        <taxon>Hexapoda</taxon>
        <taxon>Insecta</taxon>
        <taxon>Pterygota</taxon>
        <taxon>Neoptera</taxon>
        <taxon>Endopterygota</taxon>
        <taxon>Coleoptera</taxon>
        <taxon>Polyphaga</taxon>
        <taxon>Cucujiformia</taxon>
        <taxon>Tenebrionidae</taxon>
        <taxon>Tenebrio</taxon>
    </lineage>
</organism>
<dbReference type="InterPro" id="IPR006600">
    <property type="entry name" value="HTH_CenpB_DNA-bd_dom"/>
</dbReference>
<dbReference type="GO" id="GO:0003677">
    <property type="term" value="F:DNA binding"/>
    <property type="evidence" value="ECO:0007669"/>
    <property type="project" value="UniProtKB-KW"/>
</dbReference>
<evidence type="ECO:0000256" key="2">
    <source>
        <dbReference type="ARBA" id="ARBA00023125"/>
    </source>
</evidence>
<name>A0A8J6HYC3_TENMO</name>
<dbReference type="PANTHER" id="PTHR19303:SF16">
    <property type="entry name" value="JERKY PROTEIN HOMOLOG-LIKE"/>
    <property type="match status" value="1"/>
</dbReference>
<accession>A0A8J6HYC3</accession>
<dbReference type="AlphaFoldDB" id="A0A8J6HYC3"/>
<dbReference type="InterPro" id="IPR036388">
    <property type="entry name" value="WH-like_DNA-bd_sf"/>
</dbReference>
<evidence type="ECO:0000259" key="5">
    <source>
        <dbReference type="PROSITE" id="PS51253"/>
    </source>
</evidence>
<evidence type="ECO:0000256" key="1">
    <source>
        <dbReference type="ARBA" id="ARBA00004123"/>
    </source>
</evidence>
<dbReference type="Proteomes" id="UP000719412">
    <property type="component" value="Unassembled WGS sequence"/>
</dbReference>
<keyword evidence="2" id="KW-0238">DNA-binding</keyword>
<comment type="subcellular location">
    <subcellularLocation>
        <location evidence="1">Nucleus</location>
    </subcellularLocation>
</comment>
<feature type="domain" description="HTH CENPB-type" evidence="5">
    <location>
        <begin position="227"/>
        <end position="302"/>
    </location>
</feature>
<dbReference type="InterPro" id="IPR009057">
    <property type="entry name" value="Homeodomain-like_sf"/>
</dbReference>
<reference evidence="6" key="2">
    <citation type="submission" date="2021-08" db="EMBL/GenBank/DDBJ databases">
        <authorList>
            <person name="Eriksson T."/>
        </authorList>
    </citation>
    <scope>NUCLEOTIDE SEQUENCE</scope>
    <source>
        <strain evidence="6">Stoneville</strain>
        <tissue evidence="6">Whole head</tissue>
    </source>
</reference>
<dbReference type="Gene3D" id="1.10.10.60">
    <property type="entry name" value="Homeodomain-like"/>
    <property type="match status" value="1"/>
</dbReference>
<evidence type="ECO:0000256" key="3">
    <source>
        <dbReference type="ARBA" id="ARBA00023242"/>
    </source>
</evidence>
<keyword evidence="3" id="KW-0539">Nucleus</keyword>
<dbReference type="InterPro" id="IPR050863">
    <property type="entry name" value="CenT-Element_Derived"/>
</dbReference>
<evidence type="ECO:0000313" key="7">
    <source>
        <dbReference type="Proteomes" id="UP000719412"/>
    </source>
</evidence>
<dbReference type="Pfam" id="PF04218">
    <property type="entry name" value="CENP-B_N"/>
    <property type="match status" value="1"/>
</dbReference>
<evidence type="ECO:0000256" key="4">
    <source>
        <dbReference type="SAM" id="MobiDB-lite"/>
    </source>
</evidence>
<evidence type="ECO:0000313" key="6">
    <source>
        <dbReference type="EMBL" id="KAH0822767.1"/>
    </source>
</evidence>
<dbReference type="PROSITE" id="PS51253">
    <property type="entry name" value="HTH_CENPB"/>
    <property type="match status" value="1"/>
</dbReference>
<feature type="region of interest" description="Disordered" evidence="4">
    <location>
        <begin position="90"/>
        <end position="176"/>
    </location>
</feature>
<keyword evidence="7" id="KW-1185">Reference proteome</keyword>
<protein>
    <recommendedName>
        <fullName evidence="5">HTH CENPB-type domain-containing protein</fullName>
    </recommendedName>
</protein>
<reference evidence="6" key="1">
    <citation type="journal article" date="2020" name="J Insects Food Feed">
        <title>The yellow mealworm (Tenebrio molitor) genome: a resource for the emerging insects as food and feed industry.</title>
        <authorList>
            <person name="Eriksson T."/>
            <person name="Andere A."/>
            <person name="Kelstrup H."/>
            <person name="Emery V."/>
            <person name="Picard C."/>
        </authorList>
    </citation>
    <scope>NUCLEOTIDE SEQUENCE</scope>
    <source>
        <strain evidence="6">Stoneville</strain>
        <tissue evidence="6">Whole head</tissue>
    </source>
</reference>
<proteinExistence type="predicted"/>
<dbReference type="EMBL" id="JABDTM020000040">
    <property type="protein sequence ID" value="KAH0822767.1"/>
    <property type="molecule type" value="Genomic_DNA"/>
</dbReference>
<dbReference type="PANTHER" id="PTHR19303">
    <property type="entry name" value="TRANSPOSON"/>
    <property type="match status" value="1"/>
</dbReference>
<feature type="compositionally biased region" description="Basic and acidic residues" evidence="4">
    <location>
        <begin position="119"/>
        <end position="147"/>
    </location>
</feature>
<dbReference type="Pfam" id="PF03221">
    <property type="entry name" value="HTH_Tnp_Tc5"/>
    <property type="match status" value="1"/>
</dbReference>
<dbReference type="SUPFAM" id="SSF46689">
    <property type="entry name" value="Homeodomain-like"/>
    <property type="match status" value="2"/>
</dbReference>
<gene>
    <name evidence="6" type="ORF">GEV33_000024</name>
</gene>
<comment type="caution">
    <text evidence="6">The sequence shown here is derived from an EMBL/GenBank/DDBJ whole genome shotgun (WGS) entry which is preliminary data.</text>
</comment>